<name>A0A1M6FUH9_9FIRM</name>
<sequence length="310" mass="33786">MGKKSRHKKELKNESLPVTNPPEPGVTKTRPVRNQSRPAILVTASITAAMVFLFAFFLASANSYARQATEYLQQGNVQQGLAAMQKAAAYSPLNADYHTVLMRIYLSMGRPRQALEEARRAAALSRYSAGRQADLARASLAAGRYTDAVAYARRAVELAPYQIAWYETLAATCAAAGRGELQASNRDAARRHLEEALKVPEMIQARVAGLGEEEKKLWVDAPMLSVTPGVHLGMGQARYLLGDLPGAEKSLQAAMQDNQLKGEASLWLALVREKQGKTEEAKKLVKEAGQINKSLEAIFQQLKAVPALQG</sequence>
<keyword evidence="4" id="KW-1185">Reference proteome</keyword>
<feature type="transmembrane region" description="Helical" evidence="2">
    <location>
        <begin position="38"/>
        <end position="59"/>
    </location>
</feature>
<dbReference type="Proteomes" id="UP000184529">
    <property type="component" value="Unassembled WGS sequence"/>
</dbReference>
<protein>
    <submittedName>
        <fullName evidence="3">Tetratricopeptide repeat-containing protein</fullName>
    </submittedName>
</protein>
<evidence type="ECO:0000313" key="4">
    <source>
        <dbReference type="Proteomes" id="UP000184529"/>
    </source>
</evidence>
<dbReference type="Pfam" id="PF13432">
    <property type="entry name" value="TPR_16"/>
    <property type="match status" value="2"/>
</dbReference>
<dbReference type="InterPro" id="IPR019734">
    <property type="entry name" value="TPR_rpt"/>
</dbReference>
<evidence type="ECO:0000256" key="2">
    <source>
        <dbReference type="SAM" id="Phobius"/>
    </source>
</evidence>
<gene>
    <name evidence="3" type="ORF">SAMN02745219_01555</name>
</gene>
<feature type="compositionally biased region" description="Basic residues" evidence="1">
    <location>
        <begin position="1"/>
        <end position="10"/>
    </location>
</feature>
<keyword evidence="2" id="KW-1133">Transmembrane helix</keyword>
<organism evidence="3 4">
    <name type="scientific">Desulfofundulus thermosubterraneus DSM 16057</name>
    <dbReference type="NCBI Taxonomy" id="1121432"/>
    <lineage>
        <taxon>Bacteria</taxon>
        <taxon>Bacillati</taxon>
        <taxon>Bacillota</taxon>
        <taxon>Clostridia</taxon>
        <taxon>Eubacteriales</taxon>
        <taxon>Peptococcaceae</taxon>
        <taxon>Desulfofundulus</taxon>
    </lineage>
</organism>
<dbReference type="SMART" id="SM00028">
    <property type="entry name" value="TPR"/>
    <property type="match status" value="6"/>
</dbReference>
<dbReference type="STRING" id="1121432.SAMN02745219_01555"/>
<dbReference type="InterPro" id="IPR011990">
    <property type="entry name" value="TPR-like_helical_dom_sf"/>
</dbReference>
<dbReference type="SUPFAM" id="SSF48452">
    <property type="entry name" value="TPR-like"/>
    <property type="match status" value="2"/>
</dbReference>
<dbReference type="Gene3D" id="1.25.40.10">
    <property type="entry name" value="Tetratricopeptide repeat domain"/>
    <property type="match status" value="2"/>
</dbReference>
<accession>A0A1M6FUH9</accession>
<keyword evidence="2" id="KW-0812">Transmembrane</keyword>
<dbReference type="EMBL" id="FQZM01000017">
    <property type="protein sequence ID" value="SHJ01347.1"/>
    <property type="molecule type" value="Genomic_DNA"/>
</dbReference>
<feature type="region of interest" description="Disordered" evidence="1">
    <location>
        <begin position="1"/>
        <end position="32"/>
    </location>
</feature>
<keyword evidence="2" id="KW-0472">Membrane</keyword>
<evidence type="ECO:0000256" key="1">
    <source>
        <dbReference type="SAM" id="MobiDB-lite"/>
    </source>
</evidence>
<dbReference type="Pfam" id="PF13181">
    <property type="entry name" value="TPR_8"/>
    <property type="match status" value="1"/>
</dbReference>
<dbReference type="AlphaFoldDB" id="A0A1M6FUH9"/>
<reference evidence="4" key="1">
    <citation type="submission" date="2016-11" db="EMBL/GenBank/DDBJ databases">
        <authorList>
            <person name="Varghese N."/>
            <person name="Submissions S."/>
        </authorList>
    </citation>
    <scope>NUCLEOTIDE SEQUENCE [LARGE SCALE GENOMIC DNA]</scope>
    <source>
        <strain evidence="4">DSM 16057</strain>
    </source>
</reference>
<evidence type="ECO:0000313" key="3">
    <source>
        <dbReference type="EMBL" id="SHJ01347.1"/>
    </source>
</evidence>
<proteinExistence type="predicted"/>